<dbReference type="Pfam" id="PF00482">
    <property type="entry name" value="T2SSF"/>
    <property type="match status" value="2"/>
</dbReference>
<keyword evidence="5 7" id="KW-1133">Transmembrane helix</keyword>
<dbReference type="PANTHER" id="PTHR30012:SF0">
    <property type="entry name" value="TYPE II SECRETION SYSTEM PROTEIN F-RELATED"/>
    <property type="match status" value="1"/>
</dbReference>
<dbReference type="InterPro" id="IPR018076">
    <property type="entry name" value="T2SS_GspF_dom"/>
</dbReference>
<name>K2GYQ3_9BACT</name>
<proteinExistence type="inferred from homology"/>
<sequence length="382" mass="45037">MTDNDFIITWVSENVEKKSSNFNFSLDWLNEWLLSKQNINIKSKVIFFRLLATMVNAWIPVLKSIWILEKQEKDPIVQKLYQSIITWIRQGKNLSSCLKDYWENFSDSECSIIESWEKTWKLNGSLIQLADQTEKVSNISKKFKWALIYPAAIVVIMFASVSVLMTMVVPKIVEIFWDKSKLPPLTLFLISTSDFFINYLWLIVILIVWSIMFLNLWYKTPIWKYRLDWVILKLPIFWNISKKVILSKFARVFSNLLSSGISIVESMRIVSDVVWNEVYKQRILLLREDIKKWVKIWESLEDDPLFPEMLVQMIKVWEETAKLDTIILKIADFYDDEVEQAINNIQKLLEPVIIVVMAVVIWFIAVGIMQPIMNLADTITEK</sequence>
<dbReference type="PRINTS" id="PR00812">
    <property type="entry name" value="BCTERIALGSPF"/>
</dbReference>
<keyword evidence="3" id="KW-1003">Cell membrane</keyword>
<dbReference type="EMBL" id="AMFJ01000317">
    <property type="protein sequence ID" value="EKE28565.1"/>
    <property type="molecule type" value="Genomic_DNA"/>
</dbReference>
<feature type="transmembrane region" description="Helical" evidence="7">
    <location>
        <begin position="46"/>
        <end position="68"/>
    </location>
</feature>
<evidence type="ECO:0000256" key="4">
    <source>
        <dbReference type="ARBA" id="ARBA00022692"/>
    </source>
</evidence>
<gene>
    <name evidence="9" type="ORF">ACD_3C00043G0004</name>
</gene>
<evidence type="ECO:0000256" key="2">
    <source>
        <dbReference type="ARBA" id="ARBA00005745"/>
    </source>
</evidence>
<dbReference type="PANTHER" id="PTHR30012">
    <property type="entry name" value="GENERAL SECRETION PATHWAY PROTEIN"/>
    <property type="match status" value="1"/>
</dbReference>
<evidence type="ECO:0000256" key="5">
    <source>
        <dbReference type="ARBA" id="ARBA00022989"/>
    </source>
</evidence>
<keyword evidence="6 7" id="KW-0472">Membrane</keyword>
<comment type="caution">
    <text evidence="9">The sequence shown here is derived from an EMBL/GenBank/DDBJ whole genome shotgun (WGS) entry which is preliminary data.</text>
</comment>
<feature type="transmembrane region" description="Helical" evidence="7">
    <location>
        <begin position="196"/>
        <end position="218"/>
    </location>
</feature>
<keyword evidence="4 7" id="KW-0812">Transmembrane</keyword>
<comment type="subcellular location">
    <subcellularLocation>
        <location evidence="1">Cell membrane</location>
        <topology evidence="1">Multi-pass membrane protein</topology>
    </subcellularLocation>
</comment>
<feature type="domain" description="Type II secretion system protein GspF" evidence="8">
    <location>
        <begin position="249"/>
        <end position="371"/>
    </location>
</feature>
<evidence type="ECO:0000256" key="1">
    <source>
        <dbReference type="ARBA" id="ARBA00004651"/>
    </source>
</evidence>
<dbReference type="AlphaFoldDB" id="K2GYQ3"/>
<feature type="domain" description="Type II secretion system protein GspF" evidence="8">
    <location>
        <begin position="47"/>
        <end position="170"/>
    </location>
</feature>
<feature type="transmembrane region" description="Helical" evidence="7">
    <location>
        <begin position="147"/>
        <end position="169"/>
    </location>
</feature>
<dbReference type="InterPro" id="IPR042094">
    <property type="entry name" value="T2SS_GspF_sf"/>
</dbReference>
<organism evidence="9">
    <name type="scientific">uncultured bacterium</name>
    <name type="common">gcode 4</name>
    <dbReference type="NCBI Taxonomy" id="1234023"/>
    <lineage>
        <taxon>Bacteria</taxon>
        <taxon>environmental samples</taxon>
    </lineage>
</organism>
<protein>
    <recommendedName>
        <fullName evidence="8">Type II secretion system protein GspF domain-containing protein</fullName>
    </recommendedName>
</protein>
<feature type="transmembrane region" description="Helical" evidence="7">
    <location>
        <begin position="352"/>
        <end position="373"/>
    </location>
</feature>
<accession>K2GYQ3</accession>
<evidence type="ECO:0000256" key="6">
    <source>
        <dbReference type="ARBA" id="ARBA00023136"/>
    </source>
</evidence>
<evidence type="ECO:0000259" key="8">
    <source>
        <dbReference type="Pfam" id="PF00482"/>
    </source>
</evidence>
<dbReference type="GO" id="GO:0005886">
    <property type="term" value="C:plasma membrane"/>
    <property type="evidence" value="ECO:0007669"/>
    <property type="project" value="UniProtKB-SubCell"/>
</dbReference>
<dbReference type="Gene3D" id="1.20.81.30">
    <property type="entry name" value="Type II secretion system (T2SS), domain F"/>
    <property type="match status" value="2"/>
</dbReference>
<reference evidence="9" key="1">
    <citation type="journal article" date="2012" name="Science">
        <title>Fermentation, hydrogen, and sulfur metabolism in multiple uncultivated bacterial phyla.</title>
        <authorList>
            <person name="Wrighton K.C."/>
            <person name="Thomas B.C."/>
            <person name="Sharon I."/>
            <person name="Miller C.S."/>
            <person name="Castelle C.J."/>
            <person name="VerBerkmoes N.C."/>
            <person name="Wilkins M.J."/>
            <person name="Hettich R.L."/>
            <person name="Lipton M.S."/>
            <person name="Williams K.H."/>
            <person name="Long P.E."/>
            <person name="Banfield J.F."/>
        </authorList>
    </citation>
    <scope>NUCLEOTIDE SEQUENCE [LARGE SCALE GENOMIC DNA]</scope>
</reference>
<evidence type="ECO:0000256" key="3">
    <source>
        <dbReference type="ARBA" id="ARBA00022475"/>
    </source>
</evidence>
<dbReference type="InterPro" id="IPR003004">
    <property type="entry name" value="GspF/PilC"/>
</dbReference>
<evidence type="ECO:0000313" key="9">
    <source>
        <dbReference type="EMBL" id="EKE28565.1"/>
    </source>
</evidence>
<comment type="similarity">
    <text evidence="2">Belongs to the GSP F family.</text>
</comment>
<evidence type="ECO:0000256" key="7">
    <source>
        <dbReference type="SAM" id="Phobius"/>
    </source>
</evidence>